<dbReference type="Proteomes" id="UP000553343">
    <property type="component" value="Unassembled WGS sequence"/>
</dbReference>
<accession>A0A850T8U2</accession>
<evidence type="ECO:0000313" key="2">
    <source>
        <dbReference type="Proteomes" id="UP000553343"/>
    </source>
</evidence>
<dbReference type="EMBL" id="JACADJ010000014">
    <property type="protein sequence ID" value="NWH04627.1"/>
    <property type="molecule type" value="Genomic_DNA"/>
</dbReference>
<organism evidence="1 2">
    <name type="scientific">Desulfobacter latus</name>
    <dbReference type="NCBI Taxonomy" id="2292"/>
    <lineage>
        <taxon>Bacteria</taxon>
        <taxon>Pseudomonadati</taxon>
        <taxon>Thermodesulfobacteriota</taxon>
        <taxon>Desulfobacteria</taxon>
        <taxon>Desulfobacterales</taxon>
        <taxon>Desulfobacteraceae</taxon>
        <taxon>Desulfobacter</taxon>
    </lineage>
</organism>
<dbReference type="AlphaFoldDB" id="A0A850T8U2"/>
<gene>
    <name evidence="1" type="ORF">HXW94_06445</name>
</gene>
<comment type="caution">
    <text evidence="1">The sequence shown here is derived from an EMBL/GenBank/DDBJ whole genome shotgun (WGS) entry which is preliminary data.</text>
</comment>
<sequence>MNITIEKIQDDILSLPDNDKLRLSKWFAQLEGELWDKEIENDFKEGGRGRDLLNQIKSDFIAGKCMR</sequence>
<reference evidence="1 2" key="1">
    <citation type="submission" date="2020-06" db="EMBL/GenBank/DDBJ databases">
        <title>High-quality draft genome of sulfate reducer Desulfobacter latus type strain AcrS2 isolated from marine sediment.</title>
        <authorList>
            <person name="Hoppe M."/>
            <person name="Larsen C.K."/>
            <person name="Marshall I.P.G."/>
            <person name="Schramm A."/>
            <person name="Marietou A.G."/>
        </authorList>
    </citation>
    <scope>NUCLEOTIDE SEQUENCE [LARGE SCALE GENOMIC DNA]</scope>
    <source>
        <strain evidence="1 2">AcRS2</strain>
    </source>
</reference>
<protein>
    <recommendedName>
        <fullName evidence="3">Addiction module protein</fullName>
    </recommendedName>
</protein>
<dbReference type="RefSeq" id="WP_178366078.1">
    <property type="nucleotide sequence ID" value="NZ_JACADJ010000014.1"/>
</dbReference>
<keyword evidence="2" id="KW-1185">Reference proteome</keyword>
<evidence type="ECO:0000313" key="1">
    <source>
        <dbReference type="EMBL" id="NWH04627.1"/>
    </source>
</evidence>
<proteinExistence type="predicted"/>
<name>A0A850T8U2_9BACT</name>
<evidence type="ECO:0008006" key="3">
    <source>
        <dbReference type="Google" id="ProtNLM"/>
    </source>
</evidence>